<organism evidence="2 3">
    <name type="scientific">Phaeosphaeria nodorum (strain SN15 / ATCC MYA-4574 / FGSC 10173)</name>
    <name type="common">Glume blotch fungus</name>
    <name type="synonym">Parastagonospora nodorum</name>
    <dbReference type="NCBI Taxonomy" id="321614"/>
    <lineage>
        <taxon>Eukaryota</taxon>
        <taxon>Fungi</taxon>
        <taxon>Dikarya</taxon>
        <taxon>Ascomycota</taxon>
        <taxon>Pezizomycotina</taxon>
        <taxon>Dothideomycetes</taxon>
        <taxon>Pleosporomycetidae</taxon>
        <taxon>Pleosporales</taxon>
        <taxon>Pleosporineae</taxon>
        <taxon>Phaeosphaeriaceae</taxon>
        <taxon>Parastagonospora</taxon>
    </lineage>
</organism>
<evidence type="ECO:0000313" key="3">
    <source>
        <dbReference type="Proteomes" id="UP000663193"/>
    </source>
</evidence>
<reference evidence="3" key="1">
    <citation type="journal article" date="2021" name="BMC Genomics">
        <title>Chromosome-level genome assembly and manually-curated proteome of model necrotroph Parastagonospora nodorum Sn15 reveals a genome-wide trove of candidate effector homologs, and redundancy of virulence-related functions within an accessory chromosome.</title>
        <authorList>
            <person name="Bertazzoni S."/>
            <person name="Jones D.A.B."/>
            <person name="Phan H.T."/>
            <person name="Tan K.-C."/>
            <person name="Hane J.K."/>
        </authorList>
    </citation>
    <scope>NUCLEOTIDE SEQUENCE [LARGE SCALE GENOMIC DNA]</scope>
    <source>
        <strain evidence="3">SN15 / ATCC MYA-4574 / FGSC 10173)</strain>
    </source>
</reference>
<dbReference type="EMBL" id="CP069025">
    <property type="protein sequence ID" value="QRC93397.1"/>
    <property type="molecule type" value="Genomic_DNA"/>
</dbReference>
<feature type="compositionally biased region" description="Pro residues" evidence="1">
    <location>
        <begin position="61"/>
        <end position="83"/>
    </location>
</feature>
<dbReference type="VEuPathDB" id="FungiDB:JI435_403740"/>
<accession>A0A7U2EVB5</accession>
<feature type="compositionally biased region" description="Basic residues" evidence="1">
    <location>
        <begin position="107"/>
        <end position="116"/>
    </location>
</feature>
<keyword evidence="3" id="KW-1185">Reference proteome</keyword>
<name>A0A7U2EVB5_PHANO</name>
<dbReference type="Proteomes" id="UP000663193">
    <property type="component" value="Chromosome 3"/>
</dbReference>
<evidence type="ECO:0000313" key="2">
    <source>
        <dbReference type="EMBL" id="QRC93397.1"/>
    </source>
</evidence>
<sequence length="205" mass="22354">MEGRKQGRPEEELFLRPADSNPQTPTVGPLRIQKGRDGMSPPPRTDSAGSSSQAQSQPAFSRPPPMPSFPAPPTAPPTAPLPYPTTARPSSRRWALDATRPSARGSARPRMRRPRRQTAGGGAPMRRARVPPPPASARDLKLATRTGRRWEDTAAGTQTVASSPRGWRSAEALRPSRCPSRLAQRRPIKRASLRNHPRDRPASPP</sequence>
<feature type="compositionally biased region" description="Basic and acidic residues" evidence="1">
    <location>
        <begin position="138"/>
        <end position="152"/>
    </location>
</feature>
<feature type="region of interest" description="Disordered" evidence="1">
    <location>
        <begin position="1"/>
        <end position="205"/>
    </location>
</feature>
<feature type="compositionally biased region" description="Low complexity" evidence="1">
    <location>
        <begin position="47"/>
        <end position="60"/>
    </location>
</feature>
<protein>
    <submittedName>
        <fullName evidence="2">Uncharacterized protein</fullName>
    </submittedName>
</protein>
<gene>
    <name evidence="2" type="ORF">JI435_403740</name>
</gene>
<dbReference type="AlphaFoldDB" id="A0A7U2EVB5"/>
<feature type="compositionally biased region" description="Basic residues" evidence="1">
    <location>
        <begin position="183"/>
        <end position="195"/>
    </location>
</feature>
<proteinExistence type="predicted"/>
<evidence type="ECO:0000256" key="1">
    <source>
        <dbReference type="SAM" id="MobiDB-lite"/>
    </source>
</evidence>
<feature type="compositionally biased region" description="Basic and acidic residues" evidence="1">
    <location>
        <begin position="1"/>
        <end position="14"/>
    </location>
</feature>
<feature type="compositionally biased region" description="Basic and acidic residues" evidence="1">
    <location>
        <begin position="196"/>
        <end position="205"/>
    </location>
</feature>